<proteinExistence type="predicted"/>
<evidence type="ECO:0000313" key="1">
    <source>
        <dbReference type="EMBL" id="AMD02240.1"/>
    </source>
</evidence>
<dbReference type="STRING" id="507626.LOKO_03194"/>
<reference evidence="1 2" key="2">
    <citation type="submission" date="2016-02" db="EMBL/GenBank/DDBJ databases">
        <authorList>
            <person name="Wen L."/>
            <person name="He K."/>
            <person name="Yang H."/>
        </authorList>
    </citation>
    <scope>NUCLEOTIDE SEQUENCE [LARGE SCALE GENOMIC DNA]</scope>
    <source>
        <strain evidence="1 2">AGD 8-3</strain>
    </source>
</reference>
<dbReference type="OrthoDB" id="6996126at2"/>
<dbReference type="AlphaFoldDB" id="A0A0X8HGP7"/>
<dbReference type="EMBL" id="CP014226">
    <property type="protein sequence ID" value="AMD02240.1"/>
    <property type="molecule type" value="Genomic_DNA"/>
</dbReference>
<name>A0A0X8HGP7_9GAMM</name>
<keyword evidence="2" id="KW-1185">Reference proteome</keyword>
<reference evidence="1 2" key="1">
    <citation type="journal article" date="2016" name="Genome Announc.">
        <title>Draft Genome Sequence of 'Halomonas chromatireducens' Strain AGD 8-3, a Haloalkaliphilic Chromate- and Selenite-Reducing Gammaproteobacterium.</title>
        <authorList>
            <person name="Sharko F.S."/>
            <person name="Shapovalova A.A."/>
            <person name="Tsygankova S.V."/>
            <person name="Komova A.V."/>
            <person name="Boulygina E.S."/>
            <person name="Teslyuk A.B."/>
            <person name="Gotovtsev P.M."/>
            <person name="Namsaraev Z.B."/>
            <person name="Khijniak T.V."/>
            <person name="Nedoluzhko A.V."/>
            <person name="Vasilov R.G."/>
        </authorList>
    </citation>
    <scope>NUCLEOTIDE SEQUENCE [LARGE SCALE GENOMIC DNA]</scope>
    <source>
        <strain evidence="1 2">AGD 8-3</strain>
    </source>
</reference>
<dbReference type="RefSeq" id="WP_066451497.1">
    <property type="nucleotide sequence ID" value="NZ_CP014226.1"/>
</dbReference>
<dbReference type="Proteomes" id="UP000063387">
    <property type="component" value="Chromosome"/>
</dbReference>
<accession>A0A0X8HGP7</accession>
<evidence type="ECO:0008006" key="3">
    <source>
        <dbReference type="Google" id="ProtNLM"/>
    </source>
</evidence>
<sequence length="121" mass="13794">MIAKRERGKMERRLSASLTHACEQAKPLLSGFCWLTHEVDYQRFPESLVVTWVFDTHPNLANALKGDARRCINELTAEALAEVGVDVGDASRHLDFDSEEACQREHGGDWQCRLRTKAMRH</sequence>
<dbReference type="KEGG" id="hco:LOKO_03194"/>
<protein>
    <recommendedName>
        <fullName evidence="3">Fis family transcriptional regulator</fullName>
    </recommendedName>
</protein>
<dbReference type="PATRIC" id="fig|507626.3.peg.3189"/>
<organism evidence="1 2">
    <name type="scientific">Halomonas chromatireducens</name>
    <dbReference type="NCBI Taxonomy" id="507626"/>
    <lineage>
        <taxon>Bacteria</taxon>
        <taxon>Pseudomonadati</taxon>
        <taxon>Pseudomonadota</taxon>
        <taxon>Gammaproteobacteria</taxon>
        <taxon>Oceanospirillales</taxon>
        <taxon>Halomonadaceae</taxon>
        <taxon>Halomonas</taxon>
    </lineage>
</organism>
<gene>
    <name evidence="1" type="ORF">LOKO_03194</name>
</gene>
<evidence type="ECO:0000313" key="2">
    <source>
        <dbReference type="Proteomes" id="UP000063387"/>
    </source>
</evidence>